<organism evidence="3 4">
    <name type="scientific">Castilleja foliolosa</name>
    <dbReference type="NCBI Taxonomy" id="1961234"/>
    <lineage>
        <taxon>Eukaryota</taxon>
        <taxon>Viridiplantae</taxon>
        <taxon>Streptophyta</taxon>
        <taxon>Embryophyta</taxon>
        <taxon>Tracheophyta</taxon>
        <taxon>Spermatophyta</taxon>
        <taxon>Magnoliopsida</taxon>
        <taxon>eudicotyledons</taxon>
        <taxon>Gunneridae</taxon>
        <taxon>Pentapetalae</taxon>
        <taxon>asterids</taxon>
        <taxon>lamiids</taxon>
        <taxon>Lamiales</taxon>
        <taxon>Orobanchaceae</taxon>
        <taxon>Pedicularideae</taxon>
        <taxon>Castillejinae</taxon>
        <taxon>Castilleja</taxon>
    </lineage>
</organism>
<gene>
    <name evidence="3" type="ORF">CASFOL_014656</name>
</gene>
<dbReference type="EMBL" id="JAVIJP010000017">
    <property type="protein sequence ID" value="KAL3639688.1"/>
    <property type="molecule type" value="Genomic_DNA"/>
</dbReference>
<evidence type="ECO:0000259" key="2">
    <source>
        <dbReference type="Pfam" id="PF13456"/>
    </source>
</evidence>
<evidence type="ECO:0000313" key="3">
    <source>
        <dbReference type="EMBL" id="KAL3639688.1"/>
    </source>
</evidence>
<proteinExistence type="predicted"/>
<feature type="region of interest" description="Disordered" evidence="1">
    <location>
        <begin position="292"/>
        <end position="312"/>
    </location>
</feature>
<evidence type="ECO:0000313" key="4">
    <source>
        <dbReference type="Proteomes" id="UP001632038"/>
    </source>
</evidence>
<dbReference type="InterPro" id="IPR044730">
    <property type="entry name" value="RNase_H-like_dom_plant"/>
</dbReference>
<name>A0ABD3DBG3_9LAMI</name>
<feature type="domain" description="RNase H type-1" evidence="2">
    <location>
        <begin position="138"/>
        <end position="259"/>
    </location>
</feature>
<dbReference type="InterPro" id="IPR012337">
    <property type="entry name" value="RNaseH-like_sf"/>
</dbReference>
<sequence length="312" mass="34917">MIYHLGFLLRRRLVLGRFVSPVRKAFSLVRSSQPGHASAASVAPRSIGDVRGDGRSGLFSEFQMSFSTGGQNGNKKIGVRKGKKMVVMKGKKVVFKMGKTARRRRKKQFIRWNAPPKNFLKYNVDGASKLCIAGNIFATGAVLRNCLGSLLKKFSYRLSNKEANGVASSSEVEFMALKMAVKQAIEDHLNLDRVIFESDSKDVVKTMERASKGKAISRGPFIQSVVAEIMGLKPQGLKKFRIRHVLREGNRYADYMANEGLTINQAGHKEIPPPKVRKEDIWEAHIFRNDLKGVPTERGKAKRGKKSRKSNR</sequence>
<reference evidence="4" key="1">
    <citation type="journal article" date="2024" name="IScience">
        <title>Strigolactones Initiate the Formation of Haustorium-like Structures in Castilleja.</title>
        <authorList>
            <person name="Buerger M."/>
            <person name="Peterson D."/>
            <person name="Chory J."/>
        </authorList>
    </citation>
    <scope>NUCLEOTIDE SEQUENCE [LARGE SCALE GENOMIC DNA]</scope>
</reference>
<dbReference type="InterPro" id="IPR053151">
    <property type="entry name" value="RNase_H-like"/>
</dbReference>
<feature type="compositionally biased region" description="Basic residues" evidence="1">
    <location>
        <begin position="300"/>
        <end position="312"/>
    </location>
</feature>
<dbReference type="PANTHER" id="PTHR47723">
    <property type="entry name" value="OS05G0353850 PROTEIN"/>
    <property type="match status" value="1"/>
</dbReference>
<comment type="caution">
    <text evidence="3">The sequence shown here is derived from an EMBL/GenBank/DDBJ whole genome shotgun (WGS) entry which is preliminary data.</text>
</comment>
<dbReference type="AlphaFoldDB" id="A0ABD3DBG3"/>
<dbReference type="InterPro" id="IPR036397">
    <property type="entry name" value="RNaseH_sf"/>
</dbReference>
<dbReference type="SUPFAM" id="SSF53098">
    <property type="entry name" value="Ribonuclease H-like"/>
    <property type="match status" value="1"/>
</dbReference>
<accession>A0ABD3DBG3</accession>
<evidence type="ECO:0000256" key="1">
    <source>
        <dbReference type="SAM" id="MobiDB-lite"/>
    </source>
</evidence>
<protein>
    <recommendedName>
        <fullName evidence="2">RNase H type-1 domain-containing protein</fullName>
    </recommendedName>
</protein>
<dbReference type="Proteomes" id="UP001632038">
    <property type="component" value="Unassembled WGS sequence"/>
</dbReference>
<dbReference type="Gene3D" id="3.30.420.10">
    <property type="entry name" value="Ribonuclease H-like superfamily/Ribonuclease H"/>
    <property type="match status" value="1"/>
</dbReference>
<dbReference type="InterPro" id="IPR002156">
    <property type="entry name" value="RNaseH_domain"/>
</dbReference>
<dbReference type="Pfam" id="PF13456">
    <property type="entry name" value="RVT_3"/>
    <property type="match status" value="1"/>
</dbReference>
<dbReference type="CDD" id="cd06222">
    <property type="entry name" value="RNase_H_like"/>
    <property type="match status" value="1"/>
</dbReference>
<dbReference type="PANTHER" id="PTHR47723:SF19">
    <property type="entry name" value="POLYNUCLEOTIDYL TRANSFERASE, RIBONUCLEASE H-LIKE SUPERFAMILY PROTEIN"/>
    <property type="match status" value="1"/>
</dbReference>
<keyword evidence="4" id="KW-1185">Reference proteome</keyword>